<feature type="compositionally biased region" description="Basic and acidic residues" evidence="2">
    <location>
        <begin position="1"/>
        <end position="10"/>
    </location>
</feature>
<protein>
    <submittedName>
        <fullName evidence="3">SDR family NAD(P)-dependent oxidoreductase</fullName>
        <ecNumber evidence="3">1.1.1.-</ecNumber>
    </submittedName>
</protein>
<feature type="region of interest" description="Disordered" evidence="2">
    <location>
        <begin position="1"/>
        <end position="63"/>
    </location>
</feature>
<evidence type="ECO:0000256" key="2">
    <source>
        <dbReference type="SAM" id="MobiDB-lite"/>
    </source>
</evidence>
<comment type="similarity">
    <text evidence="1">Belongs to the short-chain dehydrogenases/reductases (SDR) family.</text>
</comment>
<dbReference type="Pfam" id="PF13561">
    <property type="entry name" value="adh_short_C2"/>
    <property type="match status" value="1"/>
</dbReference>
<dbReference type="InterPro" id="IPR002347">
    <property type="entry name" value="SDR_fam"/>
</dbReference>
<evidence type="ECO:0000313" key="4">
    <source>
        <dbReference type="Proteomes" id="UP001597308"/>
    </source>
</evidence>
<evidence type="ECO:0000256" key="1">
    <source>
        <dbReference type="ARBA" id="ARBA00006484"/>
    </source>
</evidence>
<dbReference type="EMBL" id="JBHUER010000004">
    <property type="protein sequence ID" value="MFD1702801.1"/>
    <property type="molecule type" value="Genomic_DNA"/>
</dbReference>
<dbReference type="EC" id="1.1.1.-" evidence="3"/>
<dbReference type="PANTHER" id="PTHR42760">
    <property type="entry name" value="SHORT-CHAIN DEHYDROGENASES/REDUCTASES FAMILY MEMBER"/>
    <property type="match status" value="1"/>
</dbReference>
<dbReference type="PROSITE" id="PS00061">
    <property type="entry name" value="ADH_SHORT"/>
    <property type="match status" value="1"/>
</dbReference>
<proteinExistence type="inferred from homology"/>
<accession>A0ABW4K6S3</accession>
<name>A0ABW4K6S3_9HYPH</name>
<evidence type="ECO:0000313" key="3">
    <source>
        <dbReference type="EMBL" id="MFD1702801.1"/>
    </source>
</evidence>
<dbReference type="Proteomes" id="UP001597308">
    <property type="component" value="Unassembled WGS sequence"/>
</dbReference>
<dbReference type="InterPro" id="IPR036291">
    <property type="entry name" value="NAD(P)-bd_dom_sf"/>
</dbReference>
<comment type="caution">
    <text evidence="3">The sequence shown here is derived from an EMBL/GenBank/DDBJ whole genome shotgun (WGS) entry which is preliminary data.</text>
</comment>
<dbReference type="RefSeq" id="WP_378798419.1">
    <property type="nucleotide sequence ID" value="NZ_JBHUER010000004.1"/>
</dbReference>
<sequence length="295" mass="30534">MSTSDPKPDDAPATCPFTGARAGEAAAAEPSTAGSTAKAPQAAPRPRPSPSNEPRKTLLLTGASRGIGHATVKRFSAAGWRVITCSRHAFPEECPWGAGPEDHVQVDLSDVEDTVRAIAEIRGRLDGGLIHALVNNAGISPKAPGGGRLNALATDLDDWKTVFQVNFFAPIMLARGLSAELTAAKGSIVNVTSIAGGRVHPFAGAAYATSKAALASLTREMAADFGPLGVRVNAIAPGEIDTAILSPGTEKLVSQIPLRRLGTPDEVAKTIYFLCTEASSYVTGSEIHINGGQHV</sequence>
<dbReference type="PANTHER" id="PTHR42760:SF106">
    <property type="entry name" value="PROTEIN FIXR"/>
    <property type="match status" value="1"/>
</dbReference>
<organism evidence="3 4">
    <name type="scientific">Methylopila henanensis</name>
    <dbReference type="NCBI Taxonomy" id="873516"/>
    <lineage>
        <taxon>Bacteria</taxon>
        <taxon>Pseudomonadati</taxon>
        <taxon>Pseudomonadota</taxon>
        <taxon>Alphaproteobacteria</taxon>
        <taxon>Hyphomicrobiales</taxon>
        <taxon>Methylopilaceae</taxon>
        <taxon>Methylopila</taxon>
    </lineage>
</organism>
<dbReference type="GO" id="GO:0016491">
    <property type="term" value="F:oxidoreductase activity"/>
    <property type="evidence" value="ECO:0007669"/>
    <property type="project" value="UniProtKB-KW"/>
</dbReference>
<dbReference type="InterPro" id="IPR020904">
    <property type="entry name" value="Sc_DH/Rdtase_CS"/>
</dbReference>
<keyword evidence="3" id="KW-0560">Oxidoreductase</keyword>
<dbReference type="Gene3D" id="3.40.50.720">
    <property type="entry name" value="NAD(P)-binding Rossmann-like Domain"/>
    <property type="match status" value="1"/>
</dbReference>
<dbReference type="PRINTS" id="PR00080">
    <property type="entry name" value="SDRFAMILY"/>
</dbReference>
<feature type="compositionally biased region" description="Low complexity" evidence="2">
    <location>
        <begin position="18"/>
        <end position="42"/>
    </location>
</feature>
<keyword evidence="4" id="KW-1185">Reference proteome</keyword>
<reference evidence="4" key="1">
    <citation type="journal article" date="2019" name="Int. J. Syst. Evol. Microbiol.">
        <title>The Global Catalogue of Microorganisms (GCM) 10K type strain sequencing project: providing services to taxonomists for standard genome sequencing and annotation.</title>
        <authorList>
            <consortium name="The Broad Institute Genomics Platform"/>
            <consortium name="The Broad Institute Genome Sequencing Center for Infectious Disease"/>
            <person name="Wu L."/>
            <person name="Ma J."/>
        </authorList>
    </citation>
    <scope>NUCLEOTIDE SEQUENCE [LARGE SCALE GENOMIC DNA]</scope>
    <source>
        <strain evidence="4">KCTC 23707</strain>
    </source>
</reference>
<dbReference type="CDD" id="cd05233">
    <property type="entry name" value="SDR_c"/>
    <property type="match status" value="1"/>
</dbReference>
<dbReference type="SUPFAM" id="SSF51735">
    <property type="entry name" value="NAD(P)-binding Rossmann-fold domains"/>
    <property type="match status" value="1"/>
</dbReference>
<dbReference type="PRINTS" id="PR00081">
    <property type="entry name" value="GDHRDH"/>
</dbReference>
<gene>
    <name evidence="3" type="ORF">ACFSCV_07270</name>
</gene>